<dbReference type="EMBL" id="CP041692">
    <property type="protein sequence ID" value="QDP98445.1"/>
    <property type="molecule type" value="Genomic_DNA"/>
</dbReference>
<evidence type="ECO:0000313" key="4">
    <source>
        <dbReference type="Proteomes" id="UP000319263"/>
    </source>
</evidence>
<evidence type="ECO:0000256" key="2">
    <source>
        <dbReference type="SAM" id="Phobius"/>
    </source>
</evidence>
<evidence type="ECO:0000256" key="1">
    <source>
        <dbReference type="SAM" id="MobiDB-lite"/>
    </source>
</evidence>
<protein>
    <submittedName>
        <fullName evidence="3">Uncharacterized protein</fullName>
    </submittedName>
</protein>
<feature type="transmembrane region" description="Helical" evidence="2">
    <location>
        <begin position="187"/>
        <end position="205"/>
    </location>
</feature>
<organism evidence="3 4">
    <name type="scientific">Microlunatus elymi</name>
    <dbReference type="NCBI Taxonomy" id="2596828"/>
    <lineage>
        <taxon>Bacteria</taxon>
        <taxon>Bacillati</taxon>
        <taxon>Actinomycetota</taxon>
        <taxon>Actinomycetes</taxon>
        <taxon>Propionibacteriales</taxon>
        <taxon>Propionibacteriaceae</taxon>
        <taxon>Microlunatus</taxon>
    </lineage>
</organism>
<name>A0A516Q4Z5_9ACTN</name>
<sequence>MTDETGGQYGSQPHPEFAAPQDPRAGSRLGAGPYFGPPTGSTPSQGYPAPAPQGGPRPVGAQQPGIQQPGMQQQPRQQPQRPGVAGFPYRVAEPIRQVDQRPAMITLSLVMIITGSLLWMAALGFTWIFAYVARGSFAYGGAEGAIYHMLESFHLRMINGLAAVLFGAPAVAVVMSFFLLKRAPWPRIVISAVGVVSIVLAGALLSNELIWILPGAAYIAFACLILWTPAVSQWCTSTRPADVPG</sequence>
<feature type="transmembrane region" description="Helical" evidence="2">
    <location>
        <begin position="211"/>
        <end position="230"/>
    </location>
</feature>
<dbReference type="OrthoDB" id="3731109at2"/>
<evidence type="ECO:0000313" key="3">
    <source>
        <dbReference type="EMBL" id="QDP98445.1"/>
    </source>
</evidence>
<dbReference type="AlphaFoldDB" id="A0A516Q4Z5"/>
<feature type="region of interest" description="Disordered" evidence="1">
    <location>
        <begin position="1"/>
        <end position="86"/>
    </location>
</feature>
<proteinExistence type="predicted"/>
<keyword evidence="2" id="KW-0812">Transmembrane</keyword>
<accession>A0A516Q4Z5</accession>
<dbReference type="KEGG" id="mik:FOE78_23340"/>
<gene>
    <name evidence="3" type="ORF">FOE78_23340</name>
</gene>
<feature type="transmembrane region" description="Helical" evidence="2">
    <location>
        <begin position="105"/>
        <end position="130"/>
    </location>
</feature>
<keyword evidence="4" id="KW-1185">Reference proteome</keyword>
<dbReference type="Proteomes" id="UP000319263">
    <property type="component" value="Chromosome"/>
</dbReference>
<dbReference type="RefSeq" id="WP_143988384.1">
    <property type="nucleotide sequence ID" value="NZ_CP041692.1"/>
</dbReference>
<feature type="transmembrane region" description="Helical" evidence="2">
    <location>
        <begin position="157"/>
        <end position="180"/>
    </location>
</feature>
<feature type="compositionally biased region" description="Low complexity" evidence="1">
    <location>
        <begin position="56"/>
        <end position="86"/>
    </location>
</feature>
<reference evidence="3 4" key="1">
    <citation type="submission" date="2019-07" db="EMBL/GenBank/DDBJ databases">
        <title>Microlunatus dokdonensis sp. nov. isolated from the rhizospheric soil of the wild plant Elymus tsukushiensis.</title>
        <authorList>
            <person name="Ghim S.-Y."/>
            <person name="Hwang Y.-J."/>
            <person name="Son J.-S."/>
            <person name="Shin J.-H."/>
        </authorList>
    </citation>
    <scope>NUCLEOTIDE SEQUENCE [LARGE SCALE GENOMIC DNA]</scope>
    <source>
        <strain evidence="3 4">KUDC0627</strain>
    </source>
</reference>
<keyword evidence="2" id="KW-0472">Membrane</keyword>
<keyword evidence="2" id="KW-1133">Transmembrane helix</keyword>